<accession>A0A7V9ACU3</accession>
<protein>
    <submittedName>
        <fullName evidence="1">Uncharacterized protein</fullName>
    </submittedName>
</protein>
<dbReference type="RefSeq" id="WP_194539197.1">
    <property type="nucleotide sequence ID" value="NZ_JACEFB010000013.1"/>
</dbReference>
<keyword evidence="2" id="KW-1185">Reference proteome</keyword>
<reference evidence="1 2" key="1">
    <citation type="submission" date="2020-07" db="EMBL/GenBank/DDBJ databases">
        <title>Thermogemmata thermophila gen. nov., sp. nov., a novel moderate thermophilic planctomycete from a Kamchatka hot spring.</title>
        <authorList>
            <person name="Elcheninov A.G."/>
            <person name="Podosokorskaya O.A."/>
            <person name="Kovaleva O.L."/>
            <person name="Novikov A."/>
            <person name="Bonch-Osmolovskaya E.A."/>
            <person name="Toshchakov S.V."/>
            <person name="Kublanov I.V."/>
        </authorList>
    </citation>
    <scope>NUCLEOTIDE SEQUENCE [LARGE SCALE GENOMIC DNA]</scope>
    <source>
        <strain evidence="1 2">2918</strain>
    </source>
</reference>
<dbReference type="AlphaFoldDB" id="A0A7V9ACU3"/>
<dbReference type="EMBL" id="JACEFB010000013">
    <property type="protein sequence ID" value="MBA2227333.1"/>
    <property type="molecule type" value="Genomic_DNA"/>
</dbReference>
<name>A0A7V9ACU3_9BACT</name>
<gene>
    <name evidence="1" type="ORF">H0921_14325</name>
</gene>
<sequence length="133" mass="15015">MTASRLSHVQRSIRQPIREGLSWEELWLGPDGGLIWCWERGRQKRSDEPELASQAERGELPLLAWKGGVEKKRQDDKPLNGTLEYLATWQGLRGEDLNIDRNGTVTLICTRTGQAVTFGEAPVTSSRGRSRRS</sequence>
<organism evidence="1 2">
    <name type="scientific">Thermogemmata fonticola</name>
    <dbReference type="NCBI Taxonomy" id="2755323"/>
    <lineage>
        <taxon>Bacteria</taxon>
        <taxon>Pseudomonadati</taxon>
        <taxon>Planctomycetota</taxon>
        <taxon>Planctomycetia</taxon>
        <taxon>Gemmatales</taxon>
        <taxon>Gemmataceae</taxon>
        <taxon>Thermogemmata</taxon>
    </lineage>
</organism>
<evidence type="ECO:0000313" key="1">
    <source>
        <dbReference type="EMBL" id="MBA2227333.1"/>
    </source>
</evidence>
<proteinExistence type="predicted"/>
<comment type="caution">
    <text evidence="1">The sequence shown here is derived from an EMBL/GenBank/DDBJ whole genome shotgun (WGS) entry which is preliminary data.</text>
</comment>
<dbReference type="Proteomes" id="UP000542342">
    <property type="component" value="Unassembled WGS sequence"/>
</dbReference>
<evidence type="ECO:0000313" key="2">
    <source>
        <dbReference type="Proteomes" id="UP000542342"/>
    </source>
</evidence>